<name>A0A2I2GQU1_9EURO</name>
<dbReference type="RefSeq" id="XP_024710551.1">
    <property type="nucleotide sequence ID" value="XM_024844574.1"/>
</dbReference>
<proteinExistence type="predicted"/>
<evidence type="ECO:0000313" key="1">
    <source>
        <dbReference type="EMBL" id="PLB55249.1"/>
    </source>
</evidence>
<organism evidence="1 2">
    <name type="scientific">Aspergillus steynii IBT 23096</name>
    <dbReference type="NCBI Taxonomy" id="1392250"/>
    <lineage>
        <taxon>Eukaryota</taxon>
        <taxon>Fungi</taxon>
        <taxon>Dikarya</taxon>
        <taxon>Ascomycota</taxon>
        <taxon>Pezizomycotina</taxon>
        <taxon>Eurotiomycetes</taxon>
        <taxon>Eurotiomycetidae</taxon>
        <taxon>Eurotiales</taxon>
        <taxon>Aspergillaceae</taxon>
        <taxon>Aspergillus</taxon>
        <taxon>Aspergillus subgen. Circumdati</taxon>
    </lineage>
</organism>
<keyword evidence="2" id="KW-1185">Reference proteome</keyword>
<dbReference type="VEuPathDB" id="FungiDB:P170DRAFT_36338"/>
<dbReference type="Proteomes" id="UP000234275">
    <property type="component" value="Unassembled WGS sequence"/>
</dbReference>
<evidence type="ECO:0000313" key="2">
    <source>
        <dbReference type="Proteomes" id="UP000234275"/>
    </source>
</evidence>
<dbReference type="GeneID" id="36552274"/>
<dbReference type="AlphaFoldDB" id="A0A2I2GQU1"/>
<reference evidence="1 2" key="1">
    <citation type="submission" date="2016-12" db="EMBL/GenBank/DDBJ databases">
        <title>The genomes of Aspergillus section Nigri reveals drivers in fungal speciation.</title>
        <authorList>
            <consortium name="DOE Joint Genome Institute"/>
            <person name="Vesth T.C."/>
            <person name="Nybo J."/>
            <person name="Theobald S."/>
            <person name="Brandl J."/>
            <person name="Frisvad J.C."/>
            <person name="Nielsen K.F."/>
            <person name="Lyhne E.K."/>
            <person name="Kogle M.E."/>
            <person name="Kuo A."/>
            <person name="Riley R."/>
            <person name="Clum A."/>
            <person name="Nolan M."/>
            <person name="Lipzen A."/>
            <person name="Salamov A."/>
            <person name="Henrissat B."/>
            <person name="Wiebenga A."/>
            <person name="De Vries R.P."/>
            <person name="Grigoriev I.V."/>
            <person name="Mortensen U.H."/>
            <person name="Andersen M.R."/>
            <person name="Baker S.E."/>
        </authorList>
    </citation>
    <scope>NUCLEOTIDE SEQUENCE [LARGE SCALE GENOMIC DNA]</scope>
    <source>
        <strain evidence="1 2">IBT 23096</strain>
    </source>
</reference>
<accession>A0A2I2GQU1</accession>
<gene>
    <name evidence="1" type="ORF">P170DRAFT_36338</name>
</gene>
<dbReference type="EMBL" id="MSFO01000001">
    <property type="protein sequence ID" value="PLB55249.1"/>
    <property type="molecule type" value="Genomic_DNA"/>
</dbReference>
<sequence length="124" mass="13742">MVMISSTATQARSVSQLCCLIIGEDLQGPSRVRSRRLWLAWTSQRHDTVTSGWPCAAISARCLLYERTVAVANFCCRFFLPQNNILFFSYNSSTTALSFPGPSGLLQLGIRGCSLPHILPCPFR</sequence>
<protein>
    <submittedName>
        <fullName evidence="1">Uncharacterized protein</fullName>
    </submittedName>
</protein>
<comment type="caution">
    <text evidence="1">The sequence shown here is derived from an EMBL/GenBank/DDBJ whole genome shotgun (WGS) entry which is preliminary data.</text>
</comment>